<dbReference type="GO" id="GO:0003700">
    <property type="term" value="F:DNA-binding transcription factor activity"/>
    <property type="evidence" value="ECO:0007669"/>
    <property type="project" value="TreeGrafter"/>
</dbReference>
<accession>A0A7X6L0Y0</accession>
<protein>
    <submittedName>
        <fullName evidence="5">TetR/AcrR family transcriptional regulator</fullName>
    </submittedName>
</protein>
<name>A0A7X6L0Y0_9NOCA</name>
<proteinExistence type="predicted"/>
<dbReference type="EMBL" id="JAAXOS010000003">
    <property type="protein sequence ID" value="NKY25844.1"/>
    <property type="molecule type" value="Genomic_DNA"/>
</dbReference>
<dbReference type="InterPro" id="IPR001647">
    <property type="entry name" value="HTH_TetR"/>
</dbReference>
<dbReference type="InterPro" id="IPR009057">
    <property type="entry name" value="Homeodomain-like_sf"/>
</dbReference>
<dbReference type="Proteomes" id="UP000540698">
    <property type="component" value="Unassembled WGS sequence"/>
</dbReference>
<dbReference type="InterPro" id="IPR050109">
    <property type="entry name" value="HTH-type_TetR-like_transc_reg"/>
</dbReference>
<dbReference type="InterPro" id="IPR023772">
    <property type="entry name" value="DNA-bd_HTH_TetR-type_CS"/>
</dbReference>
<evidence type="ECO:0000256" key="3">
    <source>
        <dbReference type="SAM" id="MobiDB-lite"/>
    </source>
</evidence>
<evidence type="ECO:0000256" key="1">
    <source>
        <dbReference type="ARBA" id="ARBA00023125"/>
    </source>
</evidence>
<keyword evidence="1 2" id="KW-0238">DNA-binding</keyword>
<dbReference type="AlphaFoldDB" id="A0A7X6L0Y0"/>
<dbReference type="PROSITE" id="PS01081">
    <property type="entry name" value="HTH_TETR_1"/>
    <property type="match status" value="1"/>
</dbReference>
<reference evidence="5 6" key="1">
    <citation type="submission" date="2020-04" db="EMBL/GenBank/DDBJ databases">
        <title>MicrobeNet Type strains.</title>
        <authorList>
            <person name="Nicholson A.C."/>
        </authorList>
    </citation>
    <scope>NUCLEOTIDE SEQUENCE [LARGE SCALE GENOMIC DNA]</scope>
    <source>
        <strain evidence="5 6">DSM 44956</strain>
    </source>
</reference>
<dbReference type="Gene3D" id="1.10.357.10">
    <property type="entry name" value="Tetracycline Repressor, domain 2"/>
    <property type="match status" value="1"/>
</dbReference>
<dbReference type="PANTHER" id="PTHR30055">
    <property type="entry name" value="HTH-TYPE TRANSCRIPTIONAL REGULATOR RUTR"/>
    <property type="match status" value="1"/>
</dbReference>
<evidence type="ECO:0000259" key="4">
    <source>
        <dbReference type="PROSITE" id="PS50977"/>
    </source>
</evidence>
<dbReference type="GO" id="GO:0000976">
    <property type="term" value="F:transcription cis-regulatory region binding"/>
    <property type="evidence" value="ECO:0007669"/>
    <property type="project" value="TreeGrafter"/>
</dbReference>
<organism evidence="5 6">
    <name type="scientific">Nocardia gamkensis</name>
    <dbReference type="NCBI Taxonomy" id="352869"/>
    <lineage>
        <taxon>Bacteria</taxon>
        <taxon>Bacillati</taxon>
        <taxon>Actinomycetota</taxon>
        <taxon>Actinomycetes</taxon>
        <taxon>Mycobacteriales</taxon>
        <taxon>Nocardiaceae</taxon>
        <taxon>Nocardia</taxon>
    </lineage>
</organism>
<dbReference type="Gene3D" id="1.10.10.60">
    <property type="entry name" value="Homeodomain-like"/>
    <property type="match status" value="1"/>
</dbReference>
<evidence type="ECO:0000256" key="2">
    <source>
        <dbReference type="PROSITE-ProRule" id="PRU00335"/>
    </source>
</evidence>
<comment type="caution">
    <text evidence="5">The sequence shown here is derived from an EMBL/GenBank/DDBJ whole genome shotgun (WGS) entry which is preliminary data.</text>
</comment>
<feature type="region of interest" description="Disordered" evidence="3">
    <location>
        <begin position="1"/>
        <end position="20"/>
    </location>
</feature>
<dbReference type="PANTHER" id="PTHR30055:SF148">
    <property type="entry name" value="TETR-FAMILY TRANSCRIPTIONAL REGULATOR"/>
    <property type="match status" value="1"/>
</dbReference>
<dbReference type="Pfam" id="PF00440">
    <property type="entry name" value="TetR_N"/>
    <property type="match status" value="1"/>
</dbReference>
<feature type="domain" description="HTH tetR-type" evidence="4">
    <location>
        <begin position="19"/>
        <end position="79"/>
    </location>
</feature>
<evidence type="ECO:0000313" key="6">
    <source>
        <dbReference type="Proteomes" id="UP000540698"/>
    </source>
</evidence>
<dbReference type="PROSITE" id="PS50977">
    <property type="entry name" value="HTH_TETR_2"/>
    <property type="match status" value="1"/>
</dbReference>
<evidence type="ECO:0000313" key="5">
    <source>
        <dbReference type="EMBL" id="NKY25844.1"/>
    </source>
</evidence>
<feature type="DNA-binding region" description="H-T-H motif" evidence="2">
    <location>
        <begin position="42"/>
        <end position="61"/>
    </location>
</feature>
<keyword evidence="6" id="KW-1185">Reference proteome</keyword>
<gene>
    <name evidence="5" type="ORF">HGB38_06315</name>
</gene>
<dbReference type="SUPFAM" id="SSF46689">
    <property type="entry name" value="Homeodomain-like"/>
    <property type="match status" value="1"/>
</dbReference>
<sequence length="211" mass="23070">MSSDVHTRTGAHEVDPRTERSRARLLDAAEALMRSGGMSAVTVEAVTRESAVARTTLYRHFHDMDRLRTAALERMLPAPPIPPVEGTLRDRLIELLIQYAAAIRDTPTYLTTLAWLADDTDTASHAMREPLRRRFIENCVAPFDALLGNDDTPATESSWIGAEGGLSVMSRLLGPVVFVFLAGIGSVDRAACTQFVDDFLAARAPHRTPGT</sequence>
<dbReference type="RefSeq" id="WP_062970041.1">
    <property type="nucleotide sequence ID" value="NZ_JAAXOS010000003.1"/>
</dbReference>